<dbReference type="Proteomes" id="UP000095009">
    <property type="component" value="Unassembled WGS sequence"/>
</dbReference>
<gene>
    <name evidence="2" type="ORF">NADFUDRAFT_50023</name>
</gene>
<evidence type="ECO:0000256" key="1">
    <source>
        <dbReference type="SAM" id="Phobius"/>
    </source>
</evidence>
<organism evidence="2 3">
    <name type="scientific">Nadsonia fulvescens var. elongata DSM 6958</name>
    <dbReference type="NCBI Taxonomy" id="857566"/>
    <lineage>
        <taxon>Eukaryota</taxon>
        <taxon>Fungi</taxon>
        <taxon>Dikarya</taxon>
        <taxon>Ascomycota</taxon>
        <taxon>Saccharomycotina</taxon>
        <taxon>Dipodascomycetes</taxon>
        <taxon>Dipodascales</taxon>
        <taxon>Dipodascales incertae sedis</taxon>
        <taxon>Nadsonia</taxon>
    </lineage>
</organism>
<keyword evidence="1" id="KW-0472">Membrane</keyword>
<dbReference type="PANTHER" id="PTHR28029:SF1">
    <property type="entry name" value="PROTEIN ILM1"/>
    <property type="match status" value="1"/>
</dbReference>
<dbReference type="PANTHER" id="PTHR28029">
    <property type="entry name" value="PROTEIN ILM1"/>
    <property type="match status" value="1"/>
</dbReference>
<keyword evidence="1" id="KW-0812">Transmembrane</keyword>
<proteinExistence type="predicted"/>
<dbReference type="OrthoDB" id="5299849at2759"/>
<dbReference type="Pfam" id="PF10311">
    <property type="entry name" value="Ilm1"/>
    <property type="match status" value="1"/>
</dbReference>
<accession>A0A1E3PQ80</accession>
<protein>
    <submittedName>
        <fullName evidence="2">Uncharacterized protein</fullName>
    </submittedName>
</protein>
<keyword evidence="1" id="KW-1133">Transmembrane helix</keyword>
<sequence>MALLNGKTLIILRSSFLWTLAYFLLVDPRAVSGYSALVLFAQAMQLRLVEFSPNNPVVPILGAFLMFQGIADILPLSGDYLSHFDLIIPFRLCAYFALGAFCYLKKYALLSNSFVFFFSMVEITLNFFIYKAIREERNDNIAKQVNVERARGHYNHEE</sequence>
<feature type="transmembrane region" description="Helical" evidence="1">
    <location>
        <begin position="114"/>
        <end position="133"/>
    </location>
</feature>
<keyword evidence="3" id="KW-1185">Reference proteome</keyword>
<dbReference type="EMBL" id="KV454407">
    <property type="protein sequence ID" value="ODQ67599.1"/>
    <property type="molecule type" value="Genomic_DNA"/>
</dbReference>
<name>A0A1E3PQ80_9ASCO</name>
<evidence type="ECO:0000313" key="3">
    <source>
        <dbReference type="Proteomes" id="UP000095009"/>
    </source>
</evidence>
<reference evidence="2 3" key="1">
    <citation type="journal article" date="2016" name="Proc. Natl. Acad. Sci. U.S.A.">
        <title>Comparative genomics of biotechnologically important yeasts.</title>
        <authorList>
            <person name="Riley R."/>
            <person name="Haridas S."/>
            <person name="Wolfe K.H."/>
            <person name="Lopes M.R."/>
            <person name="Hittinger C.T."/>
            <person name="Goeker M."/>
            <person name="Salamov A.A."/>
            <person name="Wisecaver J.H."/>
            <person name="Long T.M."/>
            <person name="Calvey C.H."/>
            <person name="Aerts A.L."/>
            <person name="Barry K.W."/>
            <person name="Choi C."/>
            <person name="Clum A."/>
            <person name="Coughlan A.Y."/>
            <person name="Deshpande S."/>
            <person name="Douglass A.P."/>
            <person name="Hanson S.J."/>
            <person name="Klenk H.-P."/>
            <person name="LaButti K.M."/>
            <person name="Lapidus A."/>
            <person name="Lindquist E.A."/>
            <person name="Lipzen A.M."/>
            <person name="Meier-Kolthoff J.P."/>
            <person name="Ohm R.A."/>
            <person name="Otillar R.P."/>
            <person name="Pangilinan J.L."/>
            <person name="Peng Y."/>
            <person name="Rokas A."/>
            <person name="Rosa C.A."/>
            <person name="Scheuner C."/>
            <person name="Sibirny A.A."/>
            <person name="Slot J.C."/>
            <person name="Stielow J.B."/>
            <person name="Sun H."/>
            <person name="Kurtzman C.P."/>
            <person name="Blackwell M."/>
            <person name="Grigoriev I.V."/>
            <person name="Jeffries T.W."/>
        </authorList>
    </citation>
    <scope>NUCLEOTIDE SEQUENCE [LARGE SCALE GENOMIC DNA]</scope>
    <source>
        <strain evidence="2 3">DSM 6958</strain>
    </source>
</reference>
<evidence type="ECO:0000313" key="2">
    <source>
        <dbReference type="EMBL" id="ODQ67599.1"/>
    </source>
</evidence>
<dbReference type="InterPro" id="IPR018815">
    <property type="entry name" value="Incr_loss_mito_DNA_1"/>
</dbReference>
<dbReference type="AlphaFoldDB" id="A0A1E3PQ80"/>